<organism evidence="2 3">
    <name type="scientific">Ostreobium quekettii</name>
    <dbReference type="NCBI Taxonomy" id="121088"/>
    <lineage>
        <taxon>Eukaryota</taxon>
        <taxon>Viridiplantae</taxon>
        <taxon>Chlorophyta</taxon>
        <taxon>core chlorophytes</taxon>
        <taxon>Ulvophyceae</taxon>
        <taxon>TCBD clade</taxon>
        <taxon>Bryopsidales</taxon>
        <taxon>Ostreobineae</taxon>
        <taxon>Ostreobiaceae</taxon>
        <taxon>Ostreobium</taxon>
    </lineage>
</organism>
<dbReference type="InterPro" id="IPR043504">
    <property type="entry name" value="Peptidase_S1_PA_chymotrypsin"/>
</dbReference>
<dbReference type="InterPro" id="IPR001254">
    <property type="entry name" value="Trypsin_dom"/>
</dbReference>
<dbReference type="GO" id="GO:0004252">
    <property type="term" value="F:serine-type endopeptidase activity"/>
    <property type="evidence" value="ECO:0007669"/>
    <property type="project" value="InterPro"/>
</dbReference>
<comment type="caution">
    <text evidence="2">The sequence shown here is derived from an EMBL/GenBank/DDBJ whole genome shotgun (WGS) entry which is preliminary data.</text>
</comment>
<dbReference type="AlphaFoldDB" id="A0A8S1ISN9"/>
<name>A0A8S1ISN9_9CHLO</name>
<protein>
    <recommendedName>
        <fullName evidence="1">Peptidase S1 domain-containing protein</fullName>
    </recommendedName>
</protein>
<evidence type="ECO:0000313" key="3">
    <source>
        <dbReference type="Proteomes" id="UP000708148"/>
    </source>
</evidence>
<evidence type="ECO:0000259" key="1">
    <source>
        <dbReference type="Pfam" id="PF00089"/>
    </source>
</evidence>
<accession>A0A8S1ISN9</accession>
<proteinExistence type="predicted"/>
<dbReference type="SUPFAM" id="SSF50494">
    <property type="entry name" value="Trypsin-like serine proteases"/>
    <property type="match status" value="1"/>
</dbReference>
<gene>
    <name evidence="2" type="ORF">OSTQU699_LOCUS2610</name>
</gene>
<sequence length="138" mass="14852">MIDEYEEMTIASTSIYHSFWSGDPGRGFDFALVKLPSNSSQQPIKLISDDVDLDQEAPLMLAGWGRIQGSGPFALTLQVAEDLPFISKENCEQTPIGSAAEDLLCVGVGKAGSCSGKLKIALIVSLLLCSVFHPLHRV</sequence>
<keyword evidence="3" id="KW-1185">Reference proteome</keyword>
<dbReference type="GO" id="GO:0006508">
    <property type="term" value="P:proteolysis"/>
    <property type="evidence" value="ECO:0007669"/>
    <property type="project" value="InterPro"/>
</dbReference>
<dbReference type="Gene3D" id="2.40.10.10">
    <property type="entry name" value="Trypsin-like serine proteases"/>
    <property type="match status" value="1"/>
</dbReference>
<reference evidence="2" key="1">
    <citation type="submission" date="2020-12" db="EMBL/GenBank/DDBJ databases">
        <authorList>
            <person name="Iha C."/>
        </authorList>
    </citation>
    <scope>NUCLEOTIDE SEQUENCE</scope>
</reference>
<feature type="domain" description="Peptidase S1" evidence="1">
    <location>
        <begin position="14"/>
        <end position="116"/>
    </location>
</feature>
<dbReference type="OrthoDB" id="8440449at2759"/>
<evidence type="ECO:0000313" key="2">
    <source>
        <dbReference type="EMBL" id="CAD7697249.1"/>
    </source>
</evidence>
<dbReference type="Proteomes" id="UP000708148">
    <property type="component" value="Unassembled WGS sequence"/>
</dbReference>
<dbReference type="InterPro" id="IPR009003">
    <property type="entry name" value="Peptidase_S1_PA"/>
</dbReference>
<dbReference type="Pfam" id="PF00089">
    <property type="entry name" value="Trypsin"/>
    <property type="match status" value="1"/>
</dbReference>
<dbReference type="EMBL" id="CAJHUC010000632">
    <property type="protein sequence ID" value="CAD7697249.1"/>
    <property type="molecule type" value="Genomic_DNA"/>
</dbReference>